<evidence type="ECO:0000313" key="1">
    <source>
        <dbReference type="EMBL" id="BDT03568.1"/>
    </source>
</evidence>
<sequence>MKILIIGDIYSIVGRQMVKYWIPKIKKEYENQFKIDLVVANGENTTHGKSLCKKHYDELKNAGIDIITTGNHIFGHPDVAKYINTTPDLLRPLNYNPYHPGNGTILVKVGNKKVRVTNLIGRTFMDKSDNPYFALEQLITIDKQNSEEKSDIHIIDFHAEATAEKLSFAWNFDGQVTCVVGTHTHVQTADNRLLPKGTAFISDVGMTGPFYSIIGAKAEEVIIRDKKSMPAKFSPADGEGQFSAVLLTINDETNKAQKIERIFIHPQAPNFKIYE</sequence>
<protein>
    <submittedName>
        <fullName evidence="1">Metallophosphoesterase</fullName>
    </submittedName>
</protein>
<dbReference type="EMBL" id="AP026933">
    <property type="protein sequence ID" value="BDT03568.1"/>
    <property type="molecule type" value="Genomic_DNA"/>
</dbReference>
<dbReference type="RefSeq" id="WP_174480992.1">
    <property type="nucleotide sequence ID" value="NZ_AP026933.1"/>
</dbReference>
<accession>A0ABM8BUN0</accession>
<dbReference type="PANTHER" id="PTHR36303">
    <property type="entry name" value="2',3'-CYCLIC-NUCLEOTIDE 2'-PHOSPHODIESTERASE"/>
    <property type="match status" value="1"/>
</dbReference>
<dbReference type="InterPro" id="IPR005235">
    <property type="entry name" value="YmdB-like"/>
</dbReference>
<keyword evidence="2" id="KW-1185">Reference proteome</keyword>
<dbReference type="Gene3D" id="3.60.21.10">
    <property type="match status" value="1"/>
</dbReference>
<dbReference type="PIRSF" id="PIRSF004789">
    <property type="entry name" value="DR1281"/>
    <property type="match status" value="1"/>
</dbReference>
<dbReference type="Proteomes" id="UP001163387">
    <property type="component" value="Chromosome"/>
</dbReference>
<proteinExistence type="predicted"/>
<reference evidence="1 2" key="1">
    <citation type="journal article" date="2022" name="Front. Microbiol.">
        <title>Male-killing mechanisms vary between Spiroplasma species.</title>
        <authorList>
            <person name="Arai H."/>
            <person name="Inoue M."/>
            <person name="Kageyama D."/>
        </authorList>
    </citation>
    <scope>NUCLEOTIDE SEQUENCE [LARGE SCALE GENOMIC DNA]</scope>
    <source>
        <strain evidence="2">sHm</strain>
    </source>
</reference>
<dbReference type="InterPro" id="IPR029052">
    <property type="entry name" value="Metallo-depent_PP-like"/>
</dbReference>
<dbReference type="SUPFAM" id="SSF56300">
    <property type="entry name" value="Metallo-dependent phosphatases"/>
    <property type="match status" value="1"/>
</dbReference>
<dbReference type="CDD" id="cd07382">
    <property type="entry name" value="MPP_DR1281"/>
    <property type="match status" value="1"/>
</dbReference>
<dbReference type="Pfam" id="PF13277">
    <property type="entry name" value="YmdB"/>
    <property type="match status" value="1"/>
</dbReference>
<evidence type="ECO:0000313" key="2">
    <source>
        <dbReference type="Proteomes" id="UP001163387"/>
    </source>
</evidence>
<name>A0ABM8BUN0_9MOLU</name>
<organism evidence="1 2">
    <name type="scientific">Spiroplasma ixodetis</name>
    <dbReference type="NCBI Taxonomy" id="2141"/>
    <lineage>
        <taxon>Bacteria</taxon>
        <taxon>Bacillati</taxon>
        <taxon>Mycoplasmatota</taxon>
        <taxon>Mollicutes</taxon>
        <taxon>Entomoplasmatales</taxon>
        <taxon>Spiroplasmataceae</taxon>
        <taxon>Spiroplasma</taxon>
    </lineage>
</organism>
<gene>
    <name evidence="1" type="ORF">SHM_12140</name>
</gene>
<dbReference type="PANTHER" id="PTHR36303:SF1">
    <property type="entry name" value="2',3'-CYCLIC-NUCLEOTIDE 2'-PHOSPHODIESTERASE"/>
    <property type="match status" value="1"/>
</dbReference>
<dbReference type="NCBIfam" id="TIGR00282">
    <property type="entry name" value="TIGR00282 family metallophosphoesterase"/>
    <property type="match status" value="1"/>
</dbReference>